<feature type="transmembrane region" description="Helical" evidence="1">
    <location>
        <begin position="66"/>
        <end position="86"/>
    </location>
</feature>
<gene>
    <name evidence="2" type="ORF">RRH01S_29_00540</name>
</gene>
<protein>
    <recommendedName>
        <fullName evidence="4">DUF4386 family protein</fullName>
    </recommendedName>
</protein>
<dbReference type="Proteomes" id="UP000026941">
    <property type="component" value="Unassembled WGS sequence"/>
</dbReference>
<dbReference type="AlphaFoldDB" id="A0AA87QEQ2"/>
<feature type="transmembrane region" description="Helical" evidence="1">
    <location>
        <begin position="20"/>
        <end position="39"/>
    </location>
</feature>
<evidence type="ECO:0008006" key="4">
    <source>
        <dbReference type="Google" id="ProtNLM"/>
    </source>
</evidence>
<feature type="transmembrane region" description="Helical" evidence="1">
    <location>
        <begin position="98"/>
        <end position="123"/>
    </location>
</feature>
<evidence type="ECO:0000313" key="2">
    <source>
        <dbReference type="EMBL" id="GAJ97026.1"/>
    </source>
</evidence>
<feature type="transmembrane region" description="Helical" evidence="1">
    <location>
        <begin position="210"/>
        <end position="232"/>
    </location>
</feature>
<proteinExistence type="predicted"/>
<evidence type="ECO:0000256" key="1">
    <source>
        <dbReference type="SAM" id="Phobius"/>
    </source>
</evidence>
<keyword evidence="1" id="KW-0812">Transmembrane</keyword>
<dbReference type="EMBL" id="BAYX01000029">
    <property type="protein sequence ID" value="GAJ97026.1"/>
    <property type="molecule type" value="Genomic_DNA"/>
</dbReference>
<accession>A0AA87QEQ2</accession>
<sequence>MMSDATIGIDPKIKFTLYRLSVWSGLLVVIGSVLAYTVVSPLTPPPPPSWGAKQVSEFLFAHRTNILWSVVIMGFFAPFFYFFAVITSQQMARIEGGWGVLSFLQLTTAVVAPTGWIYPLAMIATAVYRPDRDPNLVLMFNDLYWLTYVGVAFIFSINIASIGLAALWDRRQNPVFTRWFGWANIAFAIIFAPGIFVYPFMDGPFAWDGLFANIIPSIAFLFWKAMMITMLLRAVKSEEKEEAAALKAATLKATA</sequence>
<organism evidence="2 3">
    <name type="scientific">Rhizobium rhizogenes NBRC 13257</name>
    <dbReference type="NCBI Taxonomy" id="1220581"/>
    <lineage>
        <taxon>Bacteria</taxon>
        <taxon>Pseudomonadati</taxon>
        <taxon>Pseudomonadota</taxon>
        <taxon>Alphaproteobacteria</taxon>
        <taxon>Hyphomicrobiales</taxon>
        <taxon>Rhizobiaceae</taxon>
        <taxon>Rhizobium/Agrobacterium group</taxon>
        <taxon>Rhizobium</taxon>
    </lineage>
</organism>
<feature type="transmembrane region" description="Helical" evidence="1">
    <location>
        <begin position="143"/>
        <end position="167"/>
    </location>
</feature>
<comment type="caution">
    <text evidence="2">The sequence shown here is derived from an EMBL/GenBank/DDBJ whole genome shotgun (WGS) entry which is preliminary data.</text>
</comment>
<keyword evidence="1" id="KW-0472">Membrane</keyword>
<name>A0AA87QEQ2_RHIRH</name>
<keyword evidence="1" id="KW-1133">Transmembrane helix</keyword>
<reference evidence="2 3" key="1">
    <citation type="submission" date="2014-05" db="EMBL/GenBank/DDBJ databases">
        <title>Whole genome shotgun sequence of Rhizobium rhizogenes NBRC 13257.</title>
        <authorList>
            <person name="Katano-Makiyama Y."/>
            <person name="Hosoyama A."/>
            <person name="Hashimoto M."/>
            <person name="Hosoyama Y."/>
            <person name="Noguchi M."/>
            <person name="Tsuchikane K."/>
            <person name="Kimura A."/>
            <person name="Ohji S."/>
            <person name="Ichikawa N."/>
            <person name="Yamazoe A."/>
            <person name="Fujita N."/>
        </authorList>
    </citation>
    <scope>NUCLEOTIDE SEQUENCE [LARGE SCALE GENOMIC DNA]</scope>
    <source>
        <strain evidence="2 3">NBRC 13257</strain>
    </source>
</reference>
<dbReference type="RefSeq" id="WP_202034185.1">
    <property type="nucleotide sequence ID" value="NZ_BAYX01000029.1"/>
</dbReference>
<feature type="transmembrane region" description="Helical" evidence="1">
    <location>
        <begin position="179"/>
        <end position="198"/>
    </location>
</feature>
<evidence type="ECO:0000313" key="3">
    <source>
        <dbReference type="Proteomes" id="UP000026941"/>
    </source>
</evidence>